<dbReference type="GO" id="GO:0006099">
    <property type="term" value="P:tricarboxylic acid cycle"/>
    <property type="evidence" value="ECO:0007669"/>
    <property type="project" value="TreeGrafter"/>
</dbReference>
<feature type="domain" description="Isopropylmalate dehydrogenase-like" evidence="2">
    <location>
        <begin position="17"/>
        <end position="276"/>
    </location>
</feature>
<comment type="similarity">
    <text evidence="1">Belongs to the isocitrate and isopropylmalate dehydrogenases family.</text>
</comment>
<accession>A0AAU9R821</accession>
<evidence type="ECO:0000256" key="1">
    <source>
        <dbReference type="ARBA" id="ARBA00007769"/>
    </source>
</evidence>
<gene>
    <name evidence="3" type="ORF">TAV2_LOCUS2584</name>
</gene>
<evidence type="ECO:0000313" key="4">
    <source>
        <dbReference type="Proteomes" id="UP000836841"/>
    </source>
</evidence>
<keyword evidence="4" id="KW-1185">Reference proteome</keyword>
<evidence type="ECO:0000259" key="2">
    <source>
        <dbReference type="SMART" id="SM01329"/>
    </source>
</evidence>
<dbReference type="GO" id="GO:0004449">
    <property type="term" value="F:isocitrate dehydrogenase (NAD+) activity"/>
    <property type="evidence" value="ECO:0007669"/>
    <property type="project" value="TreeGrafter"/>
</dbReference>
<organism evidence="3 4">
    <name type="scientific">Thlaspi arvense</name>
    <name type="common">Field penny-cress</name>
    <dbReference type="NCBI Taxonomy" id="13288"/>
    <lineage>
        <taxon>Eukaryota</taxon>
        <taxon>Viridiplantae</taxon>
        <taxon>Streptophyta</taxon>
        <taxon>Embryophyta</taxon>
        <taxon>Tracheophyta</taxon>
        <taxon>Spermatophyta</taxon>
        <taxon>Magnoliopsida</taxon>
        <taxon>eudicotyledons</taxon>
        <taxon>Gunneridae</taxon>
        <taxon>Pentapetalae</taxon>
        <taxon>rosids</taxon>
        <taxon>malvids</taxon>
        <taxon>Brassicales</taxon>
        <taxon>Brassicaceae</taxon>
        <taxon>Thlaspideae</taxon>
        <taxon>Thlaspi</taxon>
    </lineage>
</organism>
<dbReference type="EMBL" id="OU466857">
    <property type="protein sequence ID" value="CAH2034950.1"/>
    <property type="molecule type" value="Genomic_DNA"/>
</dbReference>
<dbReference type="SMART" id="SM01329">
    <property type="entry name" value="Iso_dh"/>
    <property type="match status" value="1"/>
</dbReference>
<reference evidence="3 4" key="1">
    <citation type="submission" date="2022-03" db="EMBL/GenBank/DDBJ databases">
        <authorList>
            <person name="Nunn A."/>
            <person name="Chopra R."/>
            <person name="Nunn A."/>
            <person name="Contreras Garrido A."/>
        </authorList>
    </citation>
    <scope>NUCLEOTIDE SEQUENCE [LARGE SCALE GENOMIC DNA]</scope>
</reference>
<dbReference type="PANTHER" id="PTHR11835:SF80">
    <property type="entry name" value="ISOCITRATE DEHYDROGENASE [NAD] REGULATORY SUBUNIT 1, MITOCHONDRIAL-RELATED"/>
    <property type="match status" value="1"/>
</dbReference>
<dbReference type="PANTHER" id="PTHR11835">
    <property type="entry name" value="DECARBOXYLATING DEHYDROGENASES-ISOCITRATE, ISOPROPYLMALATE, TARTRATE"/>
    <property type="match status" value="1"/>
</dbReference>
<dbReference type="Proteomes" id="UP000836841">
    <property type="component" value="Chromosome 1"/>
</dbReference>
<evidence type="ECO:0000313" key="3">
    <source>
        <dbReference type="EMBL" id="CAH2034950.1"/>
    </source>
</evidence>
<proteinExistence type="inferred from homology"/>
<dbReference type="InterPro" id="IPR024084">
    <property type="entry name" value="IsoPropMal-DH-like_dom"/>
</dbReference>
<dbReference type="SUPFAM" id="SSF53659">
    <property type="entry name" value="Isocitrate/Isopropylmalate dehydrogenase-like"/>
    <property type="match status" value="1"/>
</dbReference>
<name>A0AAU9R821_THLAR</name>
<dbReference type="Pfam" id="PF00180">
    <property type="entry name" value="Iso_dh"/>
    <property type="match status" value="1"/>
</dbReference>
<dbReference type="AlphaFoldDB" id="A0AAU9R821"/>
<dbReference type="GO" id="GO:0006102">
    <property type="term" value="P:isocitrate metabolic process"/>
    <property type="evidence" value="ECO:0007669"/>
    <property type="project" value="TreeGrafter"/>
</dbReference>
<dbReference type="GO" id="GO:0005739">
    <property type="term" value="C:mitochondrion"/>
    <property type="evidence" value="ECO:0007669"/>
    <property type="project" value="TreeGrafter"/>
</dbReference>
<dbReference type="Gene3D" id="3.40.718.10">
    <property type="entry name" value="Isopropylmalate Dehydrogenase"/>
    <property type="match status" value="1"/>
</dbReference>
<protein>
    <recommendedName>
        <fullName evidence="2">Isopropylmalate dehydrogenase-like domain-containing protein</fullName>
    </recommendedName>
</protein>
<sequence>MSHQSISLVKNVSRIRPVTVIHSNVANAVRQVMEGMHAPVYFETYDIKGNMNHLPQEVVDSIRKNKVCLNGTSLCCGGASYKELGLFASLVNCFKLSRQPSRRHKNVNIVVIRENTGAEHTLREHEAVPGVVVSSQVTMTMFWSDRIAKYAFEFAQLTKRKQVTAVHSKSMKLADSFFLESSQEVAKMYPIITYDEISAGSCCSQLLEEPERFDVLATPSLYGNLIANIAGRGNGDSIMPGGSFGGEYAVFEQVGSVRNNENPEGYDAQTSSASFIR</sequence>